<evidence type="ECO:0000256" key="5">
    <source>
        <dbReference type="ARBA" id="ARBA00022691"/>
    </source>
</evidence>
<keyword evidence="5 6" id="KW-0949">S-adenosyl-L-methionine</keyword>
<evidence type="ECO:0000256" key="6">
    <source>
        <dbReference type="RuleBase" id="RU362030"/>
    </source>
</evidence>
<accession>A0A3M2LK05</accession>
<proteinExistence type="inferred from homology"/>
<keyword evidence="4 7" id="KW-0808">Transferase</keyword>
<dbReference type="InterPro" id="IPR011610">
    <property type="entry name" value="SAM_mthyl_Trfase_ML2640-like"/>
</dbReference>
<protein>
    <recommendedName>
        <fullName evidence="6">S-adenosyl-L-methionine-dependent methyltransferase</fullName>
        <ecNumber evidence="6">2.1.1.-</ecNumber>
    </recommendedName>
</protein>
<keyword evidence="8" id="KW-1185">Reference proteome</keyword>
<dbReference type="OrthoDB" id="9806164at2"/>
<dbReference type="PANTHER" id="PTHR43619">
    <property type="entry name" value="S-ADENOSYL-L-METHIONINE-DEPENDENT METHYLTRANSFERASE YKTD-RELATED"/>
    <property type="match status" value="1"/>
</dbReference>
<name>A0A3M2LK05_9ACTN</name>
<dbReference type="GO" id="GO:0032259">
    <property type="term" value="P:methylation"/>
    <property type="evidence" value="ECO:0007669"/>
    <property type="project" value="UniProtKB-KW"/>
</dbReference>
<dbReference type="AlphaFoldDB" id="A0A3M2LK05"/>
<gene>
    <name evidence="7" type="ORF">EBO15_35805</name>
</gene>
<reference evidence="7 8" key="1">
    <citation type="submission" date="2018-10" db="EMBL/GenBank/DDBJ databases">
        <title>Isolation from soil.</title>
        <authorList>
            <person name="Hu J."/>
        </authorList>
    </citation>
    <scope>NUCLEOTIDE SEQUENCE [LARGE SCALE GENOMIC DNA]</scope>
    <source>
        <strain evidence="7 8">NEAU-Ht49</strain>
    </source>
</reference>
<sequence>MELDELTRGVGRTALGVARIRAAEHRREDRIFADPYAEAFAAAGPPAVPGTGGAGRDLMVLQVIIRTRFFDDRMLAAAASGIRQVVVLAAGLDTRAFRLDWPDGVRFFEVDLPGVLAFKEATLADAEPRCERTVVPADLREDWSGRLRDAGFDPSLPTAWLIEGLLIYLSADDAASLMDGVTALSAPGSRLASEDGAGTAWLIDLARTHPEQFPAGRLWKGGLGEAYASWMEEHGWRVACHGLSDAAASYGRVTPRDMRRGFLTAERPS</sequence>
<evidence type="ECO:0000256" key="4">
    <source>
        <dbReference type="ARBA" id="ARBA00022679"/>
    </source>
</evidence>
<evidence type="ECO:0000313" key="8">
    <source>
        <dbReference type="Proteomes" id="UP000282674"/>
    </source>
</evidence>
<dbReference type="EMBL" id="RFFG01000106">
    <property type="protein sequence ID" value="RMI37456.1"/>
    <property type="molecule type" value="Genomic_DNA"/>
</dbReference>
<dbReference type="Pfam" id="PF04072">
    <property type="entry name" value="LCM"/>
    <property type="match status" value="1"/>
</dbReference>
<dbReference type="Proteomes" id="UP000282674">
    <property type="component" value="Unassembled WGS sequence"/>
</dbReference>
<organism evidence="7 8">
    <name type="scientific">Actinomadura harenae</name>
    <dbReference type="NCBI Taxonomy" id="2483351"/>
    <lineage>
        <taxon>Bacteria</taxon>
        <taxon>Bacillati</taxon>
        <taxon>Actinomycetota</taxon>
        <taxon>Actinomycetes</taxon>
        <taxon>Streptosporangiales</taxon>
        <taxon>Thermomonosporaceae</taxon>
        <taxon>Actinomadura</taxon>
    </lineage>
</organism>
<keyword evidence="3 6" id="KW-0489">Methyltransferase</keyword>
<evidence type="ECO:0000313" key="7">
    <source>
        <dbReference type="EMBL" id="RMI37456.1"/>
    </source>
</evidence>
<evidence type="ECO:0000256" key="2">
    <source>
        <dbReference type="ARBA" id="ARBA00008138"/>
    </source>
</evidence>
<dbReference type="NCBIfam" id="TIGR00027">
    <property type="entry name" value="mthyl_TIGR00027"/>
    <property type="match status" value="1"/>
</dbReference>
<dbReference type="EC" id="2.1.1.-" evidence="6"/>
<dbReference type="InterPro" id="IPR007213">
    <property type="entry name" value="Ppm1/Ppm2/Tcmp"/>
</dbReference>
<dbReference type="Gene3D" id="3.40.50.150">
    <property type="entry name" value="Vaccinia Virus protein VP39"/>
    <property type="match status" value="1"/>
</dbReference>
<dbReference type="InterPro" id="IPR029063">
    <property type="entry name" value="SAM-dependent_MTases_sf"/>
</dbReference>
<dbReference type="PANTHER" id="PTHR43619:SF2">
    <property type="entry name" value="S-ADENOSYL-L-METHIONINE-DEPENDENT METHYLTRANSFERASES SUPERFAMILY PROTEIN"/>
    <property type="match status" value="1"/>
</dbReference>
<comment type="similarity">
    <text evidence="2 6">Belongs to the UPF0677 family.</text>
</comment>
<comment type="caution">
    <text evidence="7">The sequence shown here is derived from an EMBL/GenBank/DDBJ whole genome shotgun (WGS) entry which is preliminary data.</text>
</comment>
<dbReference type="GO" id="GO:0008168">
    <property type="term" value="F:methyltransferase activity"/>
    <property type="evidence" value="ECO:0007669"/>
    <property type="project" value="UniProtKB-UniRule"/>
</dbReference>
<evidence type="ECO:0000256" key="3">
    <source>
        <dbReference type="ARBA" id="ARBA00022603"/>
    </source>
</evidence>
<comment type="function">
    <text evidence="1 6">Exhibits S-adenosyl-L-methionine-dependent methyltransferase activity.</text>
</comment>
<dbReference type="SUPFAM" id="SSF53335">
    <property type="entry name" value="S-adenosyl-L-methionine-dependent methyltransferases"/>
    <property type="match status" value="1"/>
</dbReference>
<evidence type="ECO:0000256" key="1">
    <source>
        <dbReference type="ARBA" id="ARBA00003907"/>
    </source>
</evidence>